<comment type="similarity">
    <text evidence="3">Belongs to the peptidase M50B family.</text>
</comment>
<dbReference type="EMBL" id="JBHLTP010000003">
    <property type="protein sequence ID" value="MFC0523092.1"/>
    <property type="molecule type" value="Genomic_DNA"/>
</dbReference>
<evidence type="ECO:0000313" key="9">
    <source>
        <dbReference type="EMBL" id="MFC0523092.1"/>
    </source>
</evidence>
<protein>
    <submittedName>
        <fullName evidence="9">Site-2 protease family protein</fullName>
    </submittedName>
</protein>
<evidence type="ECO:0000256" key="4">
    <source>
        <dbReference type="ARBA" id="ARBA00022692"/>
    </source>
</evidence>
<dbReference type="GO" id="GO:0008233">
    <property type="term" value="F:peptidase activity"/>
    <property type="evidence" value="ECO:0007669"/>
    <property type="project" value="UniProtKB-KW"/>
</dbReference>
<keyword evidence="6 7" id="KW-0472">Membrane</keyword>
<evidence type="ECO:0000256" key="3">
    <source>
        <dbReference type="ARBA" id="ARBA00007931"/>
    </source>
</evidence>
<dbReference type="Proteomes" id="UP001589836">
    <property type="component" value="Unassembled WGS sequence"/>
</dbReference>
<dbReference type="InterPro" id="IPR008915">
    <property type="entry name" value="Peptidase_M50"/>
</dbReference>
<feature type="transmembrane region" description="Helical" evidence="7">
    <location>
        <begin position="81"/>
        <end position="101"/>
    </location>
</feature>
<evidence type="ECO:0000259" key="8">
    <source>
        <dbReference type="Pfam" id="PF02163"/>
    </source>
</evidence>
<keyword evidence="9" id="KW-0378">Hydrolase</keyword>
<feature type="domain" description="Peptidase M50" evidence="8">
    <location>
        <begin position="14"/>
        <end position="101"/>
    </location>
</feature>
<comment type="subcellular location">
    <subcellularLocation>
        <location evidence="2">Membrane</location>
        <topology evidence="2">Multi-pass membrane protein</topology>
    </subcellularLocation>
</comment>
<evidence type="ECO:0000313" key="10">
    <source>
        <dbReference type="Proteomes" id="UP001589836"/>
    </source>
</evidence>
<keyword evidence="5 7" id="KW-1133">Transmembrane helix</keyword>
<dbReference type="Pfam" id="PF02163">
    <property type="entry name" value="Peptidase_M50"/>
    <property type="match status" value="1"/>
</dbReference>
<keyword evidence="4 7" id="KW-0812">Transmembrane</keyword>
<keyword evidence="9" id="KW-0645">Protease</keyword>
<evidence type="ECO:0000256" key="2">
    <source>
        <dbReference type="ARBA" id="ARBA00004141"/>
    </source>
</evidence>
<gene>
    <name evidence="9" type="ORF">ACFFGV_05720</name>
</gene>
<dbReference type="GO" id="GO:0006508">
    <property type="term" value="P:proteolysis"/>
    <property type="evidence" value="ECO:0007669"/>
    <property type="project" value="UniProtKB-KW"/>
</dbReference>
<proteinExistence type="inferred from homology"/>
<keyword evidence="10" id="KW-1185">Reference proteome</keyword>
<evidence type="ECO:0000256" key="7">
    <source>
        <dbReference type="SAM" id="Phobius"/>
    </source>
</evidence>
<sequence>MWTMIGLLILIAPCSVLIHECGHALTAWIHKAEYIYLHLGIGPKVWNVHTEHFQFQINLLFLVGAMALYERKEAFSKAEQAIISLAGPLANGLAAGGGLVLYQWLPLPIVAMFIAFNGWLCVMNLIPYRVGSKRSDGYITLQSIIGQQRSP</sequence>
<name>A0ABV6LL13_9BACI</name>
<evidence type="ECO:0000256" key="5">
    <source>
        <dbReference type="ARBA" id="ARBA00022989"/>
    </source>
</evidence>
<evidence type="ECO:0000256" key="6">
    <source>
        <dbReference type="ARBA" id="ARBA00023136"/>
    </source>
</evidence>
<comment type="cofactor">
    <cofactor evidence="1">
        <name>Zn(2+)</name>
        <dbReference type="ChEBI" id="CHEBI:29105"/>
    </cofactor>
</comment>
<evidence type="ECO:0000256" key="1">
    <source>
        <dbReference type="ARBA" id="ARBA00001947"/>
    </source>
</evidence>
<reference evidence="9 10" key="1">
    <citation type="submission" date="2024-09" db="EMBL/GenBank/DDBJ databases">
        <authorList>
            <person name="Sun Q."/>
            <person name="Mori K."/>
        </authorList>
    </citation>
    <scope>NUCLEOTIDE SEQUENCE [LARGE SCALE GENOMIC DNA]</scope>
    <source>
        <strain evidence="9 10">NCAIM B.02529</strain>
    </source>
</reference>
<feature type="transmembrane region" description="Helical" evidence="7">
    <location>
        <begin position="107"/>
        <end position="126"/>
    </location>
</feature>
<accession>A0ABV6LL13</accession>
<comment type="caution">
    <text evidence="9">The sequence shown here is derived from an EMBL/GenBank/DDBJ whole genome shotgun (WGS) entry which is preliminary data.</text>
</comment>
<organism evidence="9 10">
    <name type="scientific">Pontibacillus salicampi</name>
    <dbReference type="NCBI Taxonomy" id="1449801"/>
    <lineage>
        <taxon>Bacteria</taxon>
        <taxon>Bacillati</taxon>
        <taxon>Bacillota</taxon>
        <taxon>Bacilli</taxon>
        <taxon>Bacillales</taxon>
        <taxon>Bacillaceae</taxon>
        <taxon>Pontibacillus</taxon>
    </lineage>
</organism>
<feature type="transmembrane region" description="Helical" evidence="7">
    <location>
        <begin position="53"/>
        <end position="69"/>
    </location>
</feature>